<name>A0A916ZUG2_9HYPH</name>
<dbReference type="Pfam" id="PF01259">
    <property type="entry name" value="SAICAR_synt"/>
    <property type="match status" value="1"/>
</dbReference>
<reference evidence="10" key="2">
    <citation type="submission" date="2020-09" db="EMBL/GenBank/DDBJ databases">
        <authorList>
            <person name="Sun Q."/>
            <person name="Zhou Y."/>
        </authorList>
    </citation>
    <scope>NUCLEOTIDE SEQUENCE</scope>
    <source>
        <strain evidence="10">CGMCC 1.15367</strain>
    </source>
</reference>
<feature type="domain" description="SAICAR synthetase/ADE2 N-terminal" evidence="9">
    <location>
        <begin position="37"/>
        <end position="286"/>
    </location>
</feature>
<comment type="catalytic activity">
    <reaction evidence="7 8">
        <text>5-amino-1-(5-phospho-D-ribosyl)imidazole-4-carboxylate + L-aspartate + ATP = (2S)-2-[5-amino-1-(5-phospho-beta-D-ribosyl)imidazole-4-carboxamido]succinate + ADP + phosphate + 2 H(+)</text>
        <dbReference type="Rhea" id="RHEA:22628"/>
        <dbReference type="ChEBI" id="CHEBI:15378"/>
        <dbReference type="ChEBI" id="CHEBI:29991"/>
        <dbReference type="ChEBI" id="CHEBI:30616"/>
        <dbReference type="ChEBI" id="CHEBI:43474"/>
        <dbReference type="ChEBI" id="CHEBI:58443"/>
        <dbReference type="ChEBI" id="CHEBI:77657"/>
        <dbReference type="ChEBI" id="CHEBI:456216"/>
        <dbReference type="EC" id="6.3.2.6"/>
    </reaction>
</comment>
<proteinExistence type="inferred from homology"/>
<protein>
    <recommendedName>
        <fullName evidence="8">Phosphoribosylaminoimidazole-succinocarboxamide synthase</fullName>
        <ecNumber evidence="8">6.3.2.6</ecNumber>
    </recommendedName>
    <alternativeName>
        <fullName evidence="8">SAICAR synthetase</fullName>
    </alternativeName>
</protein>
<dbReference type="RefSeq" id="WP_188911183.1">
    <property type="nucleotide sequence ID" value="NZ_BMIQ01000006.1"/>
</dbReference>
<dbReference type="GO" id="GO:0005524">
    <property type="term" value="F:ATP binding"/>
    <property type="evidence" value="ECO:0007669"/>
    <property type="project" value="UniProtKB-KW"/>
</dbReference>
<dbReference type="EMBL" id="BMIQ01000006">
    <property type="protein sequence ID" value="GGE14777.1"/>
    <property type="molecule type" value="Genomic_DNA"/>
</dbReference>
<dbReference type="Gene3D" id="3.30.470.20">
    <property type="entry name" value="ATP-grasp fold, B domain"/>
    <property type="match status" value="1"/>
</dbReference>
<organism evidence="10 11">
    <name type="scientific">Aureimonas endophytica</name>
    <dbReference type="NCBI Taxonomy" id="2027858"/>
    <lineage>
        <taxon>Bacteria</taxon>
        <taxon>Pseudomonadati</taxon>
        <taxon>Pseudomonadota</taxon>
        <taxon>Alphaproteobacteria</taxon>
        <taxon>Hyphomicrobiales</taxon>
        <taxon>Aurantimonadaceae</taxon>
        <taxon>Aureimonas</taxon>
    </lineage>
</organism>
<keyword evidence="6 8" id="KW-0067">ATP-binding</keyword>
<dbReference type="NCBIfam" id="NF010568">
    <property type="entry name" value="PRK13961.1"/>
    <property type="match status" value="1"/>
</dbReference>
<dbReference type="CDD" id="cd01414">
    <property type="entry name" value="SAICAR_synt_Sc"/>
    <property type="match status" value="1"/>
</dbReference>
<dbReference type="InterPro" id="IPR028923">
    <property type="entry name" value="SAICAR_synt/ADE2_N"/>
</dbReference>
<dbReference type="Gene3D" id="3.30.200.20">
    <property type="entry name" value="Phosphorylase Kinase, domain 1"/>
    <property type="match status" value="1"/>
</dbReference>
<gene>
    <name evidence="8 10" type="primary">purC</name>
    <name evidence="10" type="ORF">GCM10011390_37390</name>
</gene>
<evidence type="ECO:0000256" key="5">
    <source>
        <dbReference type="ARBA" id="ARBA00022755"/>
    </source>
</evidence>
<keyword evidence="4 8" id="KW-0547">Nucleotide-binding</keyword>
<evidence type="ECO:0000256" key="8">
    <source>
        <dbReference type="HAMAP-Rule" id="MF_00137"/>
    </source>
</evidence>
<keyword evidence="3 8" id="KW-0436">Ligase</keyword>
<dbReference type="PROSITE" id="PS01057">
    <property type="entry name" value="SAICAR_SYNTHETASE_1"/>
    <property type="match status" value="1"/>
</dbReference>
<dbReference type="GO" id="GO:0005737">
    <property type="term" value="C:cytoplasm"/>
    <property type="evidence" value="ECO:0007669"/>
    <property type="project" value="TreeGrafter"/>
</dbReference>
<evidence type="ECO:0000256" key="6">
    <source>
        <dbReference type="ARBA" id="ARBA00022840"/>
    </source>
</evidence>
<dbReference type="GO" id="GO:0006189">
    <property type="term" value="P:'de novo' IMP biosynthetic process"/>
    <property type="evidence" value="ECO:0007669"/>
    <property type="project" value="UniProtKB-UniRule"/>
</dbReference>
<comment type="similarity">
    <text evidence="2 8">Belongs to the SAICAR synthetase family.</text>
</comment>
<accession>A0A916ZUG2</accession>
<dbReference type="PANTHER" id="PTHR43700:SF1">
    <property type="entry name" value="PHOSPHORIBOSYLAMINOIMIDAZOLE-SUCCINOCARBOXAMIDE SYNTHASE"/>
    <property type="match status" value="1"/>
</dbReference>
<evidence type="ECO:0000256" key="2">
    <source>
        <dbReference type="ARBA" id="ARBA00010190"/>
    </source>
</evidence>
<dbReference type="AlphaFoldDB" id="A0A916ZUG2"/>
<dbReference type="PROSITE" id="PS01058">
    <property type="entry name" value="SAICAR_SYNTHETASE_2"/>
    <property type="match status" value="1"/>
</dbReference>
<comment type="caution">
    <text evidence="10">The sequence shown here is derived from an EMBL/GenBank/DDBJ whole genome shotgun (WGS) entry which is preliminary data.</text>
</comment>
<evidence type="ECO:0000259" key="9">
    <source>
        <dbReference type="Pfam" id="PF01259"/>
    </source>
</evidence>
<dbReference type="NCBIfam" id="NF009251">
    <property type="entry name" value="PRK12607.1"/>
    <property type="match status" value="1"/>
</dbReference>
<dbReference type="Proteomes" id="UP000644699">
    <property type="component" value="Unassembled WGS sequence"/>
</dbReference>
<keyword evidence="11" id="KW-1185">Reference proteome</keyword>
<evidence type="ECO:0000313" key="11">
    <source>
        <dbReference type="Proteomes" id="UP000644699"/>
    </source>
</evidence>
<dbReference type="PANTHER" id="PTHR43700">
    <property type="entry name" value="PHOSPHORIBOSYLAMINOIMIDAZOLE-SUCCINOCARBOXAMIDE SYNTHASE"/>
    <property type="match status" value="1"/>
</dbReference>
<dbReference type="InterPro" id="IPR018236">
    <property type="entry name" value="SAICAR_synthetase_CS"/>
</dbReference>
<dbReference type="HAMAP" id="MF_00137">
    <property type="entry name" value="SAICAR_synth"/>
    <property type="match status" value="1"/>
</dbReference>
<reference evidence="10" key="1">
    <citation type="journal article" date="2014" name="Int. J. Syst. Evol. Microbiol.">
        <title>Complete genome sequence of Corynebacterium casei LMG S-19264T (=DSM 44701T), isolated from a smear-ripened cheese.</title>
        <authorList>
            <consortium name="US DOE Joint Genome Institute (JGI-PGF)"/>
            <person name="Walter F."/>
            <person name="Albersmeier A."/>
            <person name="Kalinowski J."/>
            <person name="Ruckert C."/>
        </authorList>
    </citation>
    <scope>NUCLEOTIDE SEQUENCE</scope>
    <source>
        <strain evidence="10">CGMCC 1.15367</strain>
    </source>
</reference>
<keyword evidence="5 8" id="KW-0658">Purine biosynthesis</keyword>
<comment type="pathway">
    <text evidence="1 8">Purine metabolism; IMP biosynthesis via de novo pathway; 5-amino-1-(5-phospho-D-ribosyl)imidazole-4-carboxamide from 5-amino-1-(5-phospho-D-ribosyl)imidazole-4-carboxylate: step 1/2.</text>
</comment>
<dbReference type="SUPFAM" id="SSF56104">
    <property type="entry name" value="SAICAR synthase-like"/>
    <property type="match status" value="1"/>
</dbReference>
<dbReference type="GO" id="GO:0004639">
    <property type="term" value="F:phosphoribosylaminoimidazolesuccinocarboxamide synthase activity"/>
    <property type="evidence" value="ECO:0007669"/>
    <property type="project" value="UniProtKB-UniRule"/>
</dbReference>
<evidence type="ECO:0000313" key="10">
    <source>
        <dbReference type="EMBL" id="GGE14777.1"/>
    </source>
</evidence>
<evidence type="ECO:0000256" key="3">
    <source>
        <dbReference type="ARBA" id="ARBA00022598"/>
    </source>
</evidence>
<evidence type="ECO:0000256" key="4">
    <source>
        <dbReference type="ARBA" id="ARBA00022741"/>
    </source>
</evidence>
<sequence length="339" mass="37706">MGPTSTREPKPLPDIAALAPHAHQVLKEAEIAGLPNRYRGKVRDNYDLPDGRRILVTTDRISAFDRPLAVIPFKGEVLTRIARFWFERTEAICPNHVLAYPDPNVVVGRRLDILPVEIVVRGYLAGTTSTSILTRYRQGAREVYGHRLPDGLRPNEALRQAIITPTTKAADGGHDEPLTEAMILDQSLLTADQWHTVSEAALALFAEGQRLAAERGLILADTKYEFGTDAEGRIVLADEIHTPDSSRYWFAASYAERFAAGEPPESFDKDFVRNWVVARCDPYRDPIPEIPAEVVLEAAAVYLRAFELITGETFVLPDPAEDPLDRVRRNLAGYLGMAL</sequence>
<dbReference type="EC" id="6.3.2.6" evidence="8"/>
<evidence type="ECO:0000256" key="1">
    <source>
        <dbReference type="ARBA" id="ARBA00004672"/>
    </source>
</evidence>
<evidence type="ECO:0000256" key="7">
    <source>
        <dbReference type="ARBA" id="ARBA00048475"/>
    </source>
</evidence>